<accession>A0A2S7D0K2</accession>
<name>A0A2S7D0K2_9XANT</name>
<gene>
    <name evidence="4" type="ORF">XpiCFBP4643_15795</name>
</gene>
<feature type="coiled-coil region" evidence="1">
    <location>
        <begin position="240"/>
        <end position="297"/>
    </location>
</feature>
<dbReference type="Pfam" id="PF20275">
    <property type="entry name" value="CTD10"/>
    <property type="match status" value="1"/>
</dbReference>
<comment type="caution">
    <text evidence="4">The sequence shown here is derived from an EMBL/GenBank/DDBJ whole genome shotgun (WGS) entry which is preliminary data.</text>
</comment>
<reference evidence="5" key="1">
    <citation type="submission" date="2016-08" db="EMBL/GenBank/DDBJ databases">
        <authorList>
            <person name="Merda D."/>
            <person name="Briand M."/>
            <person name="Taghouti G."/>
            <person name="Carrere S."/>
            <person name="Gouzy J."/>
            <person name="Portier P."/>
            <person name="Jacques M.-A."/>
            <person name="Fischer-Le Saux M."/>
        </authorList>
    </citation>
    <scope>NUCLEOTIDE SEQUENCE [LARGE SCALE GENOMIC DNA]</scope>
    <source>
        <strain evidence="5">CFBP4643</strain>
    </source>
</reference>
<protein>
    <submittedName>
        <fullName evidence="4">DUF2326 domain-containing protein</fullName>
    </submittedName>
</protein>
<dbReference type="EMBL" id="MDEI01000014">
    <property type="protein sequence ID" value="PPU67259.1"/>
    <property type="molecule type" value="Genomic_DNA"/>
</dbReference>
<evidence type="ECO:0000256" key="1">
    <source>
        <dbReference type="SAM" id="Coils"/>
    </source>
</evidence>
<keyword evidence="1" id="KW-0175">Coiled coil</keyword>
<evidence type="ECO:0000259" key="3">
    <source>
        <dbReference type="Pfam" id="PF20275"/>
    </source>
</evidence>
<dbReference type="InterPro" id="IPR018760">
    <property type="entry name" value="DUF2326"/>
</dbReference>
<evidence type="ECO:0000313" key="4">
    <source>
        <dbReference type="EMBL" id="PPU67259.1"/>
    </source>
</evidence>
<dbReference type="RefSeq" id="WP_046963598.1">
    <property type="nucleotide sequence ID" value="NZ_MDEI01000014.1"/>
</dbReference>
<dbReference type="Proteomes" id="UP000238191">
    <property type="component" value="Unassembled WGS sequence"/>
</dbReference>
<dbReference type="AlphaFoldDB" id="A0A2S7D0K2"/>
<dbReference type="OrthoDB" id="9774685at2"/>
<evidence type="ECO:0000313" key="5">
    <source>
        <dbReference type="Proteomes" id="UP000238191"/>
    </source>
</evidence>
<organism evidence="4 5">
    <name type="scientific">Xanthomonas pisi</name>
    <dbReference type="NCBI Taxonomy" id="56457"/>
    <lineage>
        <taxon>Bacteria</taxon>
        <taxon>Pseudomonadati</taxon>
        <taxon>Pseudomonadota</taxon>
        <taxon>Gammaproteobacteria</taxon>
        <taxon>Lysobacterales</taxon>
        <taxon>Lysobacteraceae</taxon>
        <taxon>Xanthomonas</taxon>
    </lineage>
</organism>
<keyword evidence="5" id="KW-1185">Reference proteome</keyword>
<sequence>MIVSIESSLKSFKAVRFHSGLNVLLSDRTSDSTNKQTRNSAGKTSLIEVIHFLLGADCEKDSLFRLDELIEHTFKGTFRIGGELLTIARTGSDPSKIFLISGGEESKDIPRKLDKASERFYVSNVNWRVFLGHAMFGLPADERGTLFDESFTPTFRSMFSYFVRRRNSGGFISPERQAEKQQRWDWQVNLSYLFGLDWQIPFAFNKIRAREKTLDELKKAVKIGALGSVIGTVAELRPQVTIAEAKASKLRQNLEQFEVLDSYKSLSKRAGQIKTEMQTLTRQSVTLNETLDHLQEALHSERPPQRSDIQQLYAAAGIELPGVALRRFDDVSNFYESVVANRRVHLEQEISDVRSRIEGVESGLSRLDDERSSILRTLQGRGALDEFLAMQRDLADVEANAASLRERFKAAEALEGETTKLDIDRAELKRKLQEDHHIREKVLDEAILIIADAIAELYDDRAGRLVVAATENGPEFRISIEGDRGGGIANMEIFCFDLALLQIVTKRYGGPGFLIHDSHLFDGVDERQVAGALRLGRETSEELQQQYIVTMNSDIFDRLPADESTDLRGAVLDTRLSDHTEDGGLFGFRFG</sequence>
<feature type="domain" description="DUF2326" evidence="2">
    <location>
        <begin position="455"/>
        <end position="590"/>
    </location>
</feature>
<dbReference type="InterPro" id="IPR046919">
    <property type="entry name" value="ABC-3C_CTD10"/>
</dbReference>
<dbReference type="Gene3D" id="3.40.50.300">
    <property type="entry name" value="P-loop containing nucleotide triphosphate hydrolases"/>
    <property type="match status" value="1"/>
</dbReference>
<feature type="coiled-coil region" evidence="1">
    <location>
        <begin position="387"/>
        <end position="431"/>
    </location>
</feature>
<evidence type="ECO:0000259" key="2">
    <source>
        <dbReference type="Pfam" id="PF10088"/>
    </source>
</evidence>
<dbReference type="InterPro" id="IPR027417">
    <property type="entry name" value="P-loop_NTPase"/>
</dbReference>
<dbReference type="Pfam" id="PF10088">
    <property type="entry name" value="DUF2326"/>
    <property type="match status" value="1"/>
</dbReference>
<feature type="domain" description="ABC-three component systems C-terminal" evidence="3">
    <location>
        <begin position="291"/>
        <end position="415"/>
    </location>
</feature>
<proteinExistence type="predicted"/>